<comment type="caution">
    <text evidence="1">The sequence shown here is derived from an EMBL/GenBank/DDBJ whole genome shotgun (WGS) entry which is preliminary data.</text>
</comment>
<keyword evidence="2" id="KW-1185">Reference proteome</keyword>
<gene>
    <name evidence="1" type="ORF">OFUS_LOCUS5422</name>
</gene>
<dbReference type="AlphaFoldDB" id="A0A8J1UQU1"/>
<protein>
    <submittedName>
        <fullName evidence="1">Uncharacterized protein</fullName>
    </submittedName>
</protein>
<accession>A0A8J1UQU1</accession>
<name>A0A8J1UQU1_OWEFU</name>
<dbReference type="EMBL" id="CAIIXF020000003">
    <property type="protein sequence ID" value="CAH1778513.1"/>
    <property type="molecule type" value="Genomic_DNA"/>
</dbReference>
<proteinExistence type="predicted"/>
<evidence type="ECO:0000313" key="1">
    <source>
        <dbReference type="EMBL" id="CAH1778513.1"/>
    </source>
</evidence>
<dbReference type="Proteomes" id="UP000749559">
    <property type="component" value="Unassembled WGS sequence"/>
</dbReference>
<reference evidence="1" key="1">
    <citation type="submission" date="2022-03" db="EMBL/GenBank/DDBJ databases">
        <authorList>
            <person name="Martin C."/>
        </authorList>
    </citation>
    <scope>NUCLEOTIDE SEQUENCE</scope>
</reference>
<sequence length="125" mass="13495">MSRIKTTSCSAYFQSRTFNSNILIHKYVCRVKSLITYESLCHVAGSGLEGTTVYLNCAHGLIFSYEVSSSASENWDGNSPLIQLAMTEQGGGLFCNLVICGVDVNTGIPPISSLSDPELLHDAID</sequence>
<organism evidence="1 2">
    <name type="scientific">Owenia fusiformis</name>
    <name type="common">Polychaete worm</name>
    <dbReference type="NCBI Taxonomy" id="6347"/>
    <lineage>
        <taxon>Eukaryota</taxon>
        <taxon>Metazoa</taxon>
        <taxon>Spiralia</taxon>
        <taxon>Lophotrochozoa</taxon>
        <taxon>Annelida</taxon>
        <taxon>Polychaeta</taxon>
        <taxon>Sedentaria</taxon>
        <taxon>Canalipalpata</taxon>
        <taxon>Sabellida</taxon>
        <taxon>Oweniida</taxon>
        <taxon>Oweniidae</taxon>
        <taxon>Owenia</taxon>
    </lineage>
</organism>
<evidence type="ECO:0000313" key="2">
    <source>
        <dbReference type="Proteomes" id="UP000749559"/>
    </source>
</evidence>